<feature type="compositionally biased region" description="Basic and acidic residues" evidence="1">
    <location>
        <begin position="44"/>
        <end position="53"/>
    </location>
</feature>
<keyword evidence="2" id="KW-0378">Hydrolase</keyword>
<dbReference type="AlphaFoldDB" id="A0A6J4K6I7"/>
<feature type="compositionally biased region" description="Basic residues" evidence="1">
    <location>
        <begin position="54"/>
        <end position="73"/>
    </location>
</feature>
<feature type="compositionally biased region" description="Basic and acidic residues" evidence="1">
    <location>
        <begin position="385"/>
        <end position="415"/>
    </location>
</feature>
<feature type="compositionally biased region" description="Basic residues" evidence="1">
    <location>
        <begin position="1"/>
        <end position="20"/>
    </location>
</feature>
<feature type="region of interest" description="Disordered" evidence="1">
    <location>
        <begin position="429"/>
        <end position="494"/>
    </location>
</feature>
<feature type="compositionally biased region" description="Basic residues" evidence="1">
    <location>
        <begin position="97"/>
        <end position="107"/>
    </location>
</feature>
<sequence length="494" mass="53703">AVRHGHRGRHGGHARRRVHGGRGDRRRADRRAGLGARPRRRAGDRRARPPRDPRRARRARAPRAPLLRHRVGRRLPERHARRRARRGHHGDRLRDPGRRRHARRRGRHVDAQGGGEVADRLHLPHLHHALAGAARPDRGDGRPRLHDVQGVHDLRVGGVAVGRPRPLRYARADAGARRDAPRACRVGARARRADRAPPHARADARARRATARHHAAELRRGRGGRARGAVVRDDGRAALHRPHVDRRGGRHRPRGAGARRPGAGRDVRAVPGARRLGVRARGRPPLRLLPAAQEAGRRGAPLAGAPPRGGLGDLHRHLHLHARAEGDVAGRLDEDPDGDAGARDAAPAHLHARRARGAAHARGDVHEAEHEPGAHHGARPAQGRDPGRGRRRPGDHPPDRDAHRAARRDGDERRLVAVRGVGAGGLRAHDALARRGDRRRLPGGGARGARAVAAAHDGRVAAGGRWEVGGGNGPRGWVPPPTSHRPPGRRRGPV</sequence>
<feature type="non-terminal residue" evidence="2">
    <location>
        <position position="494"/>
    </location>
</feature>
<feature type="compositionally biased region" description="Low complexity" evidence="1">
    <location>
        <begin position="448"/>
        <end position="465"/>
    </location>
</feature>
<dbReference type="EMBL" id="CADCTU010000120">
    <property type="protein sequence ID" value="CAA9297055.1"/>
    <property type="molecule type" value="Genomic_DNA"/>
</dbReference>
<name>A0A6J4K6I7_9BACT</name>
<gene>
    <name evidence="2" type="ORF">AVDCRST_MAG11-566</name>
</gene>
<feature type="compositionally biased region" description="Basic and acidic residues" evidence="1">
    <location>
        <begin position="21"/>
        <end position="32"/>
    </location>
</feature>
<evidence type="ECO:0000256" key="1">
    <source>
        <dbReference type="SAM" id="MobiDB-lite"/>
    </source>
</evidence>
<feature type="compositionally biased region" description="Basic and acidic residues" evidence="1">
    <location>
        <begin position="191"/>
        <end position="206"/>
    </location>
</feature>
<reference evidence="2" key="1">
    <citation type="submission" date="2020-02" db="EMBL/GenBank/DDBJ databases">
        <authorList>
            <person name="Meier V. D."/>
        </authorList>
    </citation>
    <scope>NUCLEOTIDE SEQUENCE</scope>
    <source>
        <strain evidence="2">AVDCRST_MAG11</strain>
    </source>
</reference>
<organism evidence="2">
    <name type="scientific">uncultured Gemmatimonadaceae bacterium</name>
    <dbReference type="NCBI Taxonomy" id="246130"/>
    <lineage>
        <taxon>Bacteria</taxon>
        <taxon>Pseudomonadati</taxon>
        <taxon>Gemmatimonadota</taxon>
        <taxon>Gemmatimonadia</taxon>
        <taxon>Gemmatimonadales</taxon>
        <taxon>Gemmatimonadaceae</taxon>
        <taxon>environmental samples</taxon>
    </lineage>
</organism>
<protein>
    <submittedName>
        <fullName evidence="2">Dihydropyrimidinase</fullName>
        <ecNumber evidence="2">3.5.2.2</ecNumber>
    </submittedName>
</protein>
<dbReference type="GO" id="GO:0004157">
    <property type="term" value="F:dihydropyrimidinase activity"/>
    <property type="evidence" value="ECO:0007669"/>
    <property type="project" value="UniProtKB-EC"/>
</dbReference>
<accession>A0A6J4K6I7</accession>
<evidence type="ECO:0000313" key="2">
    <source>
        <dbReference type="EMBL" id="CAA9297055.1"/>
    </source>
</evidence>
<feature type="region of interest" description="Disordered" evidence="1">
    <location>
        <begin position="325"/>
        <end position="344"/>
    </location>
</feature>
<feature type="compositionally biased region" description="Basic residues" evidence="1">
    <location>
        <begin position="79"/>
        <end position="89"/>
    </location>
</feature>
<feature type="compositionally biased region" description="Basic residues" evidence="1">
    <location>
        <begin position="238"/>
        <end position="254"/>
    </location>
</feature>
<feature type="non-terminal residue" evidence="2">
    <location>
        <position position="1"/>
    </location>
</feature>
<feature type="compositionally biased region" description="Low complexity" evidence="1">
    <location>
        <begin position="285"/>
        <end position="306"/>
    </location>
</feature>
<feature type="region of interest" description="Disordered" evidence="1">
    <location>
        <begin position="1"/>
        <end position="113"/>
    </location>
</feature>
<proteinExistence type="predicted"/>
<feature type="compositionally biased region" description="Basic and acidic residues" evidence="1">
    <location>
        <begin position="361"/>
        <end position="374"/>
    </location>
</feature>
<feature type="compositionally biased region" description="Basic residues" evidence="1">
    <location>
        <begin position="350"/>
        <end position="359"/>
    </location>
</feature>
<dbReference type="EC" id="3.5.2.2" evidence="2"/>
<feature type="region of interest" description="Disordered" evidence="1">
    <location>
        <begin position="349"/>
        <end position="415"/>
    </location>
</feature>
<feature type="region of interest" description="Disordered" evidence="1">
    <location>
        <begin position="180"/>
        <end position="314"/>
    </location>
</feature>